<dbReference type="Pfam" id="PF12833">
    <property type="entry name" value="HTH_18"/>
    <property type="match status" value="1"/>
</dbReference>
<dbReference type="SUPFAM" id="SSF46689">
    <property type="entry name" value="Homeodomain-like"/>
    <property type="match status" value="2"/>
</dbReference>
<keyword evidence="2" id="KW-0238">DNA-binding</keyword>
<keyword evidence="1" id="KW-0805">Transcription regulation</keyword>
<dbReference type="SMART" id="SM00342">
    <property type="entry name" value="HTH_ARAC"/>
    <property type="match status" value="1"/>
</dbReference>
<dbReference type="InterPro" id="IPR050204">
    <property type="entry name" value="AraC_XylS_family_regulators"/>
</dbReference>
<evidence type="ECO:0000259" key="4">
    <source>
        <dbReference type="PROSITE" id="PS01124"/>
    </source>
</evidence>
<gene>
    <name evidence="5" type="ORF">JNB61_04535</name>
</gene>
<dbReference type="PROSITE" id="PS01124">
    <property type="entry name" value="HTH_ARAC_FAMILY_2"/>
    <property type="match status" value="1"/>
</dbReference>
<sequence>MPTTHSSGDQADAAVAALETYFPGVQVGSDQGTPLQFSMTASSLPQGVSVLDFTIGGRPLTTRVNDTGGFMFARAVQFDGDMTLGRADVDAAQPYIIHPGLHSRYDVAHAQVLAIDSDAFLSRLGERVTRGSGSFQFTGIGPRTPEYGKYWDAVVVTVAHAIRTGAVDDPLVASSLLDLVVTSSLACFTHTWDDASAETLPTLPAAVRRARAFIDDNAHTPIAMTDIAQAARMSVRGIQYAFARELQMTPAEYLRRVRLTQARTALLTGNPSAGDTVAAIARSCGFAHPARFAATYRSQYGENPSDTLRRTGNGHPL</sequence>
<dbReference type="Proteomes" id="UP000777440">
    <property type="component" value="Unassembled WGS sequence"/>
</dbReference>
<reference evidence="5 6" key="1">
    <citation type="journal article" date="2021" name="MBio">
        <title>Poor Competitiveness of Bradyrhizobium in Pigeon Pea Root Colonization in Indian Soils.</title>
        <authorList>
            <person name="Chalasani D."/>
            <person name="Basu A."/>
            <person name="Pullabhotla S.V.S.R.N."/>
            <person name="Jorrin B."/>
            <person name="Neal A.L."/>
            <person name="Poole P.S."/>
            <person name="Podile A.R."/>
            <person name="Tkacz A."/>
        </authorList>
    </citation>
    <scope>NUCLEOTIDE SEQUENCE [LARGE SCALE GENOMIC DNA]</scope>
    <source>
        <strain evidence="5 6">HU12</strain>
    </source>
</reference>
<proteinExistence type="predicted"/>
<dbReference type="InterPro" id="IPR009057">
    <property type="entry name" value="Homeodomain-like_sf"/>
</dbReference>
<accession>A0ABS7HUK1</accession>
<name>A0ABS7HUK1_9MICO</name>
<dbReference type="PANTHER" id="PTHR46796">
    <property type="entry name" value="HTH-TYPE TRANSCRIPTIONAL ACTIVATOR RHAS-RELATED"/>
    <property type="match status" value="1"/>
</dbReference>
<keyword evidence="3" id="KW-0804">Transcription</keyword>
<dbReference type="PANTHER" id="PTHR46796:SF12">
    <property type="entry name" value="HTH-TYPE DNA-BINDING TRANSCRIPTIONAL ACTIVATOR EUTR"/>
    <property type="match status" value="1"/>
</dbReference>
<keyword evidence="6" id="KW-1185">Reference proteome</keyword>
<comment type="caution">
    <text evidence="5">The sequence shown here is derived from an EMBL/GenBank/DDBJ whole genome shotgun (WGS) entry which is preliminary data.</text>
</comment>
<evidence type="ECO:0000313" key="6">
    <source>
        <dbReference type="Proteomes" id="UP000777440"/>
    </source>
</evidence>
<organism evidence="5 6">
    <name type="scientific">Microbacterium ureisolvens</name>
    <dbReference type="NCBI Taxonomy" id="2781186"/>
    <lineage>
        <taxon>Bacteria</taxon>
        <taxon>Bacillati</taxon>
        <taxon>Actinomycetota</taxon>
        <taxon>Actinomycetes</taxon>
        <taxon>Micrococcales</taxon>
        <taxon>Microbacteriaceae</taxon>
        <taxon>Microbacterium</taxon>
    </lineage>
</organism>
<feature type="domain" description="HTH araC/xylS-type" evidence="4">
    <location>
        <begin position="208"/>
        <end position="310"/>
    </location>
</feature>
<evidence type="ECO:0000256" key="2">
    <source>
        <dbReference type="ARBA" id="ARBA00023125"/>
    </source>
</evidence>
<evidence type="ECO:0000256" key="1">
    <source>
        <dbReference type="ARBA" id="ARBA00023015"/>
    </source>
</evidence>
<evidence type="ECO:0000256" key="3">
    <source>
        <dbReference type="ARBA" id="ARBA00023163"/>
    </source>
</evidence>
<dbReference type="Gene3D" id="1.10.10.60">
    <property type="entry name" value="Homeodomain-like"/>
    <property type="match status" value="1"/>
</dbReference>
<dbReference type="InterPro" id="IPR018060">
    <property type="entry name" value="HTH_AraC"/>
</dbReference>
<protein>
    <submittedName>
        <fullName evidence="5">Helix-turn-helix transcriptional regulator</fullName>
    </submittedName>
</protein>
<dbReference type="RefSeq" id="WP_220338864.1">
    <property type="nucleotide sequence ID" value="NZ_JAEUAX010000002.1"/>
</dbReference>
<evidence type="ECO:0000313" key="5">
    <source>
        <dbReference type="EMBL" id="MBW9109027.1"/>
    </source>
</evidence>
<dbReference type="EMBL" id="JAEUAX010000002">
    <property type="protein sequence ID" value="MBW9109027.1"/>
    <property type="molecule type" value="Genomic_DNA"/>
</dbReference>